<dbReference type="AlphaFoldDB" id="A0A839QLA4"/>
<organism evidence="1 2">
    <name type="scientific">Paeniglutamicibacter cryotolerans</name>
    <dbReference type="NCBI Taxonomy" id="670079"/>
    <lineage>
        <taxon>Bacteria</taxon>
        <taxon>Bacillati</taxon>
        <taxon>Actinomycetota</taxon>
        <taxon>Actinomycetes</taxon>
        <taxon>Micrococcales</taxon>
        <taxon>Micrococcaceae</taxon>
        <taxon>Paeniglutamicibacter</taxon>
    </lineage>
</organism>
<accession>A0A839QLA4</accession>
<sequence length="55" mass="5824">MSINFPALKDPAASNRKKALAAAQGLAKAERENFDSHPRGISIGPVVIRCPTHLG</sequence>
<dbReference type="EMBL" id="JACHVS010000001">
    <property type="protein sequence ID" value="MBB2996393.1"/>
    <property type="molecule type" value="Genomic_DNA"/>
</dbReference>
<name>A0A839QLA4_9MICC</name>
<comment type="caution">
    <text evidence="1">The sequence shown here is derived from an EMBL/GenBank/DDBJ whole genome shotgun (WGS) entry which is preliminary data.</text>
</comment>
<evidence type="ECO:0000313" key="2">
    <source>
        <dbReference type="Proteomes" id="UP000523000"/>
    </source>
</evidence>
<dbReference type="Proteomes" id="UP000523000">
    <property type="component" value="Unassembled WGS sequence"/>
</dbReference>
<dbReference type="RefSeq" id="WP_183511669.1">
    <property type="nucleotide sequence ID" value="NZ_BAABGK010000012.1"/>
</dbReference>
<gene>
    <name evidence="1" type="ORF">E9229_002584</name>
</gene>
<proteinExistence type="predicted"/>
<keyword evidence="2" id="KW-1185">Reference proteome</keyword>
<protein>
    <submittedName>
        <fullName evidence="1">Uncharacterized protein</fullName>
    </submittedName>
</protein>
<reference evidence="1 2" key="1">
    <citation type="submission" date="2020-08" db="EMBL/GenBank/DDBJ databases">
        <title>Sequencing the genomes of 1000 actinobacteria strains.</title>
        <authorList>
            <person name="Klenk H.-P."/>
        </authorList>
    </citation>
    <scope>NUCLEOTIDE SEQUENCE [LARGE SCALE GENOMIC DNA]</scope>
    <source>
        <strain evidence="1 2">DSM 22826</strain>
    </source>
</reference>
<evidence type="ECO:0000313" key="1">
    <source>
        <dbReference type="EMBL" id="MBB2996393.1"/>
    </source>
</evidence>